<evidence type="ECO:0000256" key="3">
    <source>
        <dbReference type="ARBA" id="ARBA00023157"/>
    </source>
</evidence>
<dbReference type="InterPro" id="IPR036772">
    <property type="entry name" value="SRCR-like_dom_sf"/>
</dbReference>
<feature type="disulfide bond" evidence="6">
    <location>
        <begin position="65"/>
        <end position="75"/>
    </location>
</feature>
<comment type="caution">
    <text evidence="8">The sequence shown here is derived from an EMBL/GenBank/DDBJ whole genome shotgun (WGS) entry which is preliminary data.</text>
</comment>
<evidence type="ECO:0000259" key="7">
    <source>
        <dbReference type="PROSITE" id="PS50287"/>
    </source>
</evidence>
<dbReference type="SMART" id="SM00202">
    <property type="entry name" value="SR"/>
    <property type="match status" value="1"/>
</dbReference>
<dbReference type="AlphaFoldDB" id="A0A2G8JKS0"/>
<dbReference type="GO" id="GO:0016020">
    <property type="term" value="C:membrane"/>
    <property type="evidence" value="ECO:0007669"/>
    <property type="project" value="InterPro"/>
</dbReference>
<organism evidence="8 9">
    <name type="scientific">Stichopus japonicus</name>
    <name type="common">Sea cucumber</name>
    <dbReference type="NCBI Taxonomy" id="307972"/>
    <lineage>
        <taxon>Eukaryota</taxon>
        <taxon>Metazoa</taxon>
        <taxon>Echinodermata</taxon>
        <taxon>Eleutherozoa</taxon>
        <taxon>Echinozoa</taxon>
        <taxon>Holothuroidea</taxon>
        <taxon>Aspidochirotacea</taxon>
        <taxon>Aspidochirotida</taxon>
        <taxon>Stichopodidae</taxon>
        <taxon>Apostichopus</taxon>
    </lineage>
</organism>
<feature type="domain" description="SRCR" evidence="7">
    <location>
        <begin position="1"/>
        <end position="94"/>
    </location>
</feature>
<reference evidence="8 9" key="1">
    <citation type="journal article" date="2017" name="PLoS Biol.">
        <title>The sea cucumber genome provides insights into morphological evolution and visceral regeneration.</title>
        <authorList>
            <person name="Zhang X."/>
            <person name="Sun L."/>
            <person name="Yuan J."/>
            <person name="Sun Y."/>
            <person name="Gao Y."/>
            <person name="Zhang L."/>
            <person name="Li S."/>
            <person name="Dai H."/>
            <person name="Hamel J.F."/>
            <person name="Liu C."/>
            <person name="Yu Y."/>
            <person name="Liu S."/>
            <person name="Lin W."/>
            <person name="Guo K."/>
            <person name="Jin S."/>
            <person name="Xu P."/>
            <person name="Storey K.B."/>
            <person name="Huan P."/>
            <person name="Zhang T."/>
            <person name="Zhou Y."/>
            <person name="Zhang J."/>
            <person name="Lin C."/>
            <person name="Li X."/>
            <person name="Xing L."/>
            <person name="Huo D."/>
            <person name="Sun M."/>
            <person name="Wang L."/>
            <person name="Mercier A."/>
            <person name="Li F."/>
            <person name="Yang H."/>
            <person name="Xiang J."/>
        </authorList>
    </citation>
    <scope>NUCLEOTIDE SEQUENCE [LARGE SCALE GENOMIC DNA]</scope>
    <source>
        <strain evidence="8">Shaxun</strain>
        <tissue evidence="8">Muscle</tissue>
    </source>
</reference>
<dbReference type="PRINTS" id="PR00258">
    <property type="entry name" value="SPERACTRCPTR"/>
</dbReference>
<name>A0A2G8JKS0_STIJA</name>
<keyword evidence="9" id="KW-1185">Reference proteome</keyword>
<accession>A0A2G8JKS0</accession>
<feature type="non-terminal residue" evidence="8">
    <location>
        <position position="99"/>
    </location>
</feature>
<keyword evidence="5" id="KW-0325">Glycoprotein</keyword>
<dbReference type="OrthoDB" id="536948at2759"/>
<proteinExistence type="predicted"/>
<dbReference type="SUPFAM" id="SSF56487">
    <property type="entry name" value="SRCR-like"/>
    <property type="match status" value="1"/>
</dbReference>
<dbReference type="InterPro" id="IPR001190">
    <property type="entry name" value="SRCR"/>
</dbReference>
<dbReference type="Pfam" id="PF00530">
    <property type="entry name" value="SRCR"/>
    <property type="match status" value="1"/>
</dbReference>
<gene>
    <name evidence="8" type="ORF">BSL78_26831</name>
</gene>
<keyword evidence="1" id="KW-0732">Signal</keyword>
<sequence length="99" mass="10203">MEETKQLVELRFIVTESGAQCVMIWDISDAAVVCRQLGFPGVISAPGGATFGEGSGEIHMDDVACTGDESNLLSCGHSSIDNCGHGEDAGVVCSTVLLG</sequence>
<dbReference type="PROSITE" id="PS50287">
    <property type="entry name" value="SRCR_2"/>
    <property type="match status" value="1"/>
</dbReference>
<evidence type="ECO:0000256" key="4">
    <source>
        <dbReference type="ARBA" id="ARBA00023170"/>
    </source>
</evidence>
<evidence type="ECO:0000313" key="9">
    <source>
        <dbReference type="Proteomes" id="UP000230750"/>
    </source>
</evidence>
<dbReference type="EMBL" id="MRZV01001695">
    <property type="protein sequence ID" value="PIK36333.1"/>
    <property type="molecule type" value="Genomic_DNA"/>
</dbReference>
<evidence type="ECO:0000256" key="2">
    <source>
        <dbReference type="ARBA" id="ARBA00022737"/>
    </source>
</evidence>
<dbReference type="PANTHER" id="PTHR19331">
    <property type="entry name" value="SCAVENGER RECEPTOR DOMAIN-CONTAINING"/>
    <property type="match status" value="1"/>
</dbReference>
<evidence type="ECO:0000256" key="1">
    <source>
        <dbReference type="ARBA" id="ARBA00022729"/>
    </source>
</evidence>
<keyword evidence="3 6" id="KW-1015">Disulfide bond</keyword>
<protein>
    <submittedName>
        <fullName evidence="8">Putative deleted in malignant brain tumors 1 protein</fullName>
    </submittedName>
</protein>
<evidence type="ECO:0000256" key="5">
    <source>
        <dbReference type="ARBA" id="ARBA00023180"/>
    </source>
</evidence>
<keyword evidence="4" id="KW-0675">Receptor</keyword>
<dbReference type="Gene3D" id="3.10.250.10">
    <property type="entry name" value="SRCR-like domain"/>
    <property type="match status" value="1"/>
</dbReference>
<keyword evidence="2" id="KW-0677">Repeat</keyword>
<evidence type="ECO:0000313" key="8">
    <source>
        <dbReference type="EMBL" id="PIK36333.1"/>
    </source>
</evidence>
<dbReference type="STRING" id="307972.A0A2G8JKS0"/>
<dbReference type="FunFam" id="3.10.250.10:FF:000007">
    <property type="entry name" value="Soluble scavenger receptor cysteine-rich domain-containing protein SSC5D"/>
    <property type="match status" value="1"/>
</dbReference>
<dbReference type="PANTHER" id="PTHR19331:SF465">
    <property type="entry name" value="EGG PEPTIDE SPERACT RECEPTOR"/>
    <property type="match status" value="1"/>
</dbReference>
<comment type="caution">
    <text evidence="6">Lacks conserved residue(s) required for the propagation of feature annotation.</text>
</comment>
<dbReference type="Proteomes" id="UP000230750">
    <property type="component" value="Unassembled WGS sequence"/>
</dbReference>
<evidence type="ECO:0000256" key="6">
    <source>
        <dbReference type="PROSITE-ProRule" id="PRU00196"/>
    </source>
</evidence>